<sequence length="191" mass="22461">MKNRIVEASIQLFDQKGFTATSIKDIVEVLNVTKGTFYYYFKSKQELLRDIHLNYIDDLIDQQERILGDEEKDCTEKLHGIIYMVISNIRTNKESARIFFREMRHLSDKHVEEIRLKRNLFRKNYQSLIESGISEGEFKTTIPADMLTFGILGIMNWSYYWYNPDGDVSEEELAVIFTDIILKGVKTQKLV</sequence>
<dbReference type="InterPro" id="IPR050624">
    <property type="entry name" value="HTH-type_Tx_Regulator"/>
</dbReference>
<dbReference type="PROSITE" id="PS50977">
    <property type="entry name" value="HTH_TETR_2"/>
    <property type="match status" value="1"/>
</dbReference>
<dbReference type="Pfam" id="PF00440">
    <property type="entry name" value="TetR_N"/>
    <property type="match status" value="1"/>
</dbReference>
<dbReference type="InterPro" id="IPR009057">
    <property type="entry name" value="Homeodomain-like_sf"/>
</dbReference>
<keyword evidence="6" id="KW-1185">Reference proteome</keyword>
<reference evidence="6" key="1">
    <citation type="submission" date="2016-10" db="EMBL/GenBank/DDBJ databases">
        <authorList>
            <person name="Varghese N."/>
            <person name="Submissions S."/>
        </authorList>
    </citation>
    <scope>NUCLEOTIDE SEQUENCE [LARGE SCALE GENOMIC DNA]</scope>
    <source>
        <strain evidence="6">B48,IBRC-M 10115,DSM 25386,CECT 8001</strain>
    </source>
</reference>
<dbReference type="InterPro" id="IPR036271">
    <property type="entry name" value="Tet_transcr_reg_TetR-rel_C_sf"/>
</dbReference>
<evidence type="ECO:0000259" key="4">
    <source>
        <dbReference type="PROSITE" id="PS50977"/>
    </source>
</evidence>
<dbReference type="InterPro" id="IPR023772">
    <property type="entry name" value="DNA-bd_HTH_TetR-type_CS"/>
</dbReference>
<dbReference type="InterPro" id="IPR041490">
    <property type="entry name" value="KstR2_TetR_C"/>
</dbReference>
<name>A0A1H8HJ91_9BACI</name>
<dbReference type="OrthoDB" id="9814200at2"/>
<dbReference type="Pfam" id="PF17932">
    <property type="entry name" value="TetR_C_24"/>
    <property type="match status" value="1"/>
</dbReference>
<dbReference type="Proteomes" id="UP000198553">
    <property type="component" value="Unassembled WGS sequence"/>
</dbReference>
<dbReference type="SUPFAM" id="SSF46689">
    <property type="entry name" value="Homeodomain-like"/>
    <property type="match status" value="1"/>
</dbReference>
<accession>A0A1H8HJ91</accession>
<organism evidence="5 6">
    <name type="scientific">Mesobacillus persicus</name>
    <dbReference type="NCBI Taxonomy" id="930146"/>
    <lineage>
        <taxon>Bacteria</taxon>
        <taxon>Bacillati</taxon>
        <taxon>Bacillota</taxon>
        <taxon>Bacilli</taxon>
        <taxon>Bacillales</taxon>
        <taxon>Bacillaceae</taxon>
        <taxon>Mesobacillus</taxon>
    </lineage>
</organism>
<evidence type="ECO:0000256" key="1">
    <source>
        <dbReference type="ARBA" id="ARBA00022491"/>
    </source>
</evidence>
<proteinExistence type="predicted"/>
<dbReference type="PRINTS" id="PR00455">
    <property type="entry name" value="HTHTETR"/>
</dbReference>
<keyword evidence="1" id="KW-0678">Repressor</keyword>
<feature type="DNA-binding region" description="H-T-H motif" evidence="3">
    <location>
        <begin position="22"/>
        <end position="41"/>
    </location>
</feature>
<protein>
    <submittedName>
        <fullName evidence="5">DNA-binding transcriptional regulator, AcrR family</fullName>
    </submittedName>
</protein>
<dbReference type="Gene3D" id="1.10.357.10">
    <property type="entry name" value="Tetracycline Repressor, domain 2"/>
    <property type="match status" value="1"/>
</dbReference>
<dbReference type="GO" id="GO:0003677">
    <property type="term" value="F:DNA binding"/>
    <property type="evidence" value="ECO:0007669"/>
    <property type="project" value="UniProtKB-UniRule"/>
</dbReference>
<evidence type="ECO:0000313" key="6">
    <source>
        <dbReference type="Proteomes" id="UP000198553"/>
    </source>
</evidence>
<dbReference type="PANTHER" id="PTHR43479:SF11">
    <property type="entry name" value="ACREF_ENVCD OPERON REPRESSOR-RELATED"/>
    <property type="match status" value="1"/>
</dbReference>
<dbReference type="AlphaFoldDB" id="A0A1H8HJ91"/>
<dbReference type="InterPro" id="IPR001647">
    <property type="entry name" value="HTH_TetR"/>
</dbReference>
<dbReference type="SUPFAM" id="SSF48498">
    <property type="entry name" value="Tetracyclin repressor-like, C-terminal domain"/>
    <property type="match status" value="1"/>
</dbReference>
<dbReference type="EMBL" id="FOBW01000015">
    <property type="protein sequence ID" value="SEN56282.1"/>
    <property type="molecule type" value="Genomic_DNA"/>
</dbReference>
<evidence type="ECO:0000256" key="3">
    <source>
        <dbReference type="PROSITE-ProRule" id="PRU00335"/>
    </source>
</evidence>
<dbReference type="PANTHER" id="PTHR43479">
    <property type="entry name" value="ACREF/ENVCD OPERON REPRESSOR-RELATED"/>
    <property type="match status" value="1"/>
</dbReference>
<feature type="domain" description="HTH tetR-type" evidence="4">
    <location>
        <begin position="1"/>
        <end position="59"/>
    </location>
</feature>
<dbReference type="Gene3D" id="1.10.10.60">
    <property type="entry name" value="Homeodomain-like"/>
    <property type="match status" value="1"/>
</dbReference>
<evidence type="ECO:0000256" key="2">
    <source>
        <dbReference type="ARBA" id="ARBA00023125"/>
    </source>
</evidence>
<dbReference type="PROSITE" id="PS01081">
    <property type="entry name" value="HTH_TETR_1"/>
    <property type="match status" value="1"/>
</dbReference>
<evidence type="ECO:0000313" key="5">
    <source>
        <dbReference type="EMBL" id="SEN56282.1"/>
    </source>
</evidence>
<dbReference type="RefSeq" id="WP_090748955.1">
    <property type="nucleotide sequence ID" value="NZ_FOBW01000015.1"/>
</dbReference>
<gene>
    <name evidence="5" type="ORF">SAMN05192533_11540</name>
</gene>
<keyword evidence="2 3" id="KW-0238">DNA-binding</keyword>
<dbReference type="STRING" id="930146.SAMN05192533_11540"/>